<feature type="domain" description="Peptidase S1" evidence="3">
    <location>
        <begin position="231"/>
        <end position="473"/>
    </location>
</feature>
<dbReference type="EMBL" id="BGPR01001330">
    <property type="protein sequence ID" value="GBM51264.1"/>
    <property type="molecule type" value="Genomic_DNA"/>
</dbReference>
<dbReference type="GO" id="GO:0006508">
    <property type="term" value="P:proteolysis"/>
    <property type="evidence" value="ECO:0007669"/>
    <property type="project" value="UniProtKB-KW"/>
</dbReference>
<reference evidence="4 5" key="1">
    <citation type="journal article" date="2019" name="Sci. Rep.">
        <title>Orb-weaving spider Araneus ventricosus genome elucidates the spidroin gene catalogue.</title>
        <authorList>
            <person name="Kono N."/>
            <person name="Nakamura H."/>
            <person name="Ohtoshi R."/>
            <person name="Moran D.A.P."/>
            <person name="Shinohara A."/>
            <person name="Yoshida Y."/>
            <person name="Fujiwara M."/>
            <person name="Mori M."/>
            <person name="Tomita M."/>
            <person name="Arakawa K."/>
        </authorList>
    </citation>
    <scope>NUCLEOTIDE SEQUENCE [LARGE SCALE GENOMIC DNA]</scope>
</reference>
<sequence>MVYIGYYLEMEAHYDTSNAAPITGVPGNQIPLSHGLTKNRSTEVDILFIFYGASFSGKIEASIAHCRASSNPMAKCLLRYASVTFFLCCVAAQGGYYSPYQVPHTYADGYFQQPRGYVQAPSYPAGRRSGECSQHPGSTCMFILLCLMGGGVSAGPCSGGLLSTCCVPPSSLTTPAPRPVPTKRPVEVVTRPQTVPTTEREDTTIAPATRRKSQSNVTYCGINRAKPQSRIIGGNDAMYGEFPWQAHIKLNKQQCGGVLLNHRYVLTAAHCIYQVPLTDISIQLGVFDIQDHSRQENAPQTFSVIEKKIHPDFQYQAAHPDRYDVALLKLDRAARFHDTVIPICLPRKDWDFQGWRGIITGWGKTDAGLSNRFGTRLLQKVDVPIISNTQCEDWHQEKGIDLTISKEMMCAGYEEGKKDACVGDSGGPLIVMVHGRWVVAGLVSAGFGCAQAKQPGIYHRVPNTVDWVRESIAS</sequence>
<name>A0A4Y2GGW3_ARAVE</name>
<gene>
    <name evidence="4" type="primary">KLKB1_6</name>
    <name evidence="4" type="ORF">AVEN_267133_1</name>
</gene>
<dbReference type="PROSITE" id="PS00135">
    <property type="entry name" value="TRYPSIN_SER"/>
    <property type="match status" value="1"/>
</dbReference>
<dbReference type="PRINTS" id="PR00722">
    <property type="entry name" value="CHYMOTRYPSIN"/>
</dbReference>
<dbReference type="InterPro" id="IPR009003">
    <property type="entry name" value="Peptidase_S1_PA"/>
</dbReference>
<dbReference type="InterPro" id="IPR018114">
    <property type="entry name" value="TRYPSIN_HIS"/>
</dbReference>
<dbReference type="InterPro" id="IPR001254">
    <property type="entry name" value="Trypsin_dom"/>
</dbReference>
<comment type="caution">
    <text evidence="4">The sequence shown here is derived from an EMBL/GenBank/DDBJ whole genome shotgun (WGS) entry which is preliminary data.</text>
</comment>
<keyword evidence="2" id="KW-0720">Serine protease</keyword>
<dbReference type="InterPro" id="IPR033116">
    <property type="entry name" value="TRYPSIN_SER"/>
</dbReference>
<dbReference type="CDD" id="cd00190">
    <property type="entry name" value="Tryp_SPc"/>
    <property type="match status" value="1"/>
</dbReference>
<dbReference type="AlphaFoldDB" id="A0A4Y2GGW3"/>
<dbReference type="Proteomes" id="UP000499080">
    <property type="component" value="Unassembled WGS sequence"/>
</dbReference>
<keyword evidence="5" id="KW-1185">Reference proteome</keyword>
<accession>A0A4Y2GGW3</accession>
<organism evidence="4 5">
    <name type="scientific">Araneus ventricosus</name>
    <name type="common">Orbweaver spider</name>
    <name type="synonym">Epeira ventricosa</name>
    <dbReference type="NCBI Taxonomy" id="182803"/>
    <lineage>
        <taxon>Eukaryota</taxon>
        <taxon>Metazoa</taxon>
        <taxon>Ecdysozoa</taxon>
        <taxon>Arthropoda</taxon>
        <taxon>Chelicerata</taxon>
        <taxon>Arachnida</taxon>
        <taxon>Araneae</taxon>
        <taxon>Araneomorphae</taxon>
        <taxon>Entelegynae</taxon>
        <taxon>Araneoidea</taxon>
        <taxon>Araneidae</taxon>
        <taxon>Araneus</taxon>
    </lineage>
</organism>
<dbReference type="PROSITE" id="PS00134">
    <property type="entry name" value="TRYPSIN_HIS"/>
    <property type="match status" value="1"/>
</dbReference>
<keyword evidence="2" id="KW-0378">Hydrolase</keyword>
<dbReference type="InterPro" id="IPR001314">
    <property type="entry name" value="Peptidase_S1A"/>
</dbReference>
<evidence type="ECO:0000313" key="5">
    <source>
        <dbReference type="Proteomes" id="UP000499080"/>
    </source>
</evidence>
<dbReference type="Pfam" id="PF00089">
    <property type="entry name" value="Trypsin"/>
    <property type="match status" value="1"/>
</dbReference>
<keyword evidence="2" id="KW-0645">Protease</keyword>
<dbReference type="Gene3D" id="2.40.10.10">
    <property type="entry name" value="Trypsin-like serine proteases"/>
    <property type="match status" value="3"/>
</dbReference>
<dbReference type="InterPro" id="IPR043504">
    <property type="entry name" value="Peptidase_S1_PA_chymotrypsin"/>
</dbReference>
<evidence type="ECO:0000313" key="4">
    <source>
        <dbReference type="EMBL" id="GBM51264.1"/>
    </source>
</evidence>
<dbReference type="PANTHER" id="PTHR24253">
    <property type="entry name" value="TRANSMEMBRANE PROTEASE SERINE"/>
    <property type="match status" value="1"/>
</dbReference>
<dbReference type="SMART" id="SM00020">
    <property type="entry name" value="Tryp_SPc"/>
    <property type="match status" value="1"/>
</dbReference>
<proteinExistence type="predicted"/>
<evidence type="ECO:0000256" key="2">
    <source>
        <dbReference type="RuleBase" id="RU363034"/>
    </source>
</evidence>
<dbReference type="GO" id="GO:0004252">
    <property type="term" value="F:serine-type endopeptidase activity"/>
    <property type="evidence" value="ECO:0007669"/>
    <property type="project" value="InterPro"/>
</dbReference>
<keyword evidence="1" id="KW-1015">Disulfide bond</keyword>
<dbReference type="PROSITE" id="PS50240">
    <property type="entry name" value="TRYPSIN_DOM"/>
    <property type="match status" value="1"/>
</dbReference>
<evidence type="ECO:0000259" key="3">
    <source>
        <dbReference type="PROSITE" id="PS50240"/>
    </source>
</evidence>
<dbReference type="PANTHER" id="PTHR24253:SF46">
    <property type="entry name" value="SERINE PROTEASE P83"/>
    <property type="match status" value="1"/>
</dbReference>
<evidence type="ECO:0000256" key="1">
    <source>
        <dbReference type="ARBA" id="ARBA00023157"/>
    </source>
</evidence>
<protein>
    <submittedName>
        <fullName evidence="4">Plasma kallikrein</fullName>
    </submittedName>
</protein>
<dbReference type="FunFam" id="2.40.10.10:FF:000072">
    <property type="entry name" value="CLIP-domain serine protease"/>
    <property type="match status" value="1"/>
</dbReference>
<dbReference type="SUPFAM" id="SSF50494">
    <property type="entry name" value="Trypsin-like serine proteases"/>
    <property type="match status" value="1"/>
</dbReference>
<dbReference type="OrthoDB" id="9425590at2759"/>